<feature type="transmembrane region" description="Helical" evidence="12">
    <location>
        <begin position="128"/>
        <end position="152"/>
    </location>
</feature>
<feature type="transmembrane region" description="Helical" evidence="12">
    <location>
        <begin position="265"/>
        <end position="290"/>
    </location>
</feature>
<evidence type="ECO:0000256" key="9">
    <source>
        <dbReference type="ARBA" id="ARBA00022989"/>
    </source>
</evidence>
<protein>
    <submittedName>
        <fullName evidence="13">Cytochrome d ubiquinol oxidase subunit II</fullName>
    </submittedName>
</protein>
<dbReference type="PIRSF" id="PIRSF000267">
    <property type="entry name" value="Cyt_oxidse_sub2"/>
    <property type="match status" value="1"/>
</dbReference>
<feature type="transmembrane region" description="Helical" evidence="12">
    <location>
        <begin position="6"/>
        <end position="28"/>
    </location>
</feature>
<feature type="transmembrane region" description="Helical" evidence="12">
    <location>
        <begin position="211"/>
        <end position="233"/>
    </location>
</feature>
<comment type="subcellular location">
    <subcellularLocation>
        <location evidence="1">Cell membrane</location>
        <topology evidence="1">Multi-pass membrane protein</topology>
    </subcellularLocation>
</comment>
<evidence type="ECO:0000256" key="12">
    <source>
        <dbReference type="SAM" id="Phobius"/>
    </source>
</evidence>
<keyword evidence="4" id="KW-1003">Cell membrane</keyword>
<keyword evidence="3" id="KW-0813">Transport</keyword>
<dbReference type="Pfam" id="PF02322">
    <property type="entry name" value="Cyt_bd_oxida_II"/>
    <property type="match status" value="1"/>
</dbReference>
<evidence type="ECO:0000313" key="13">
    <source>
        <dbReference type="EMBL" id="GAA4738216.1"/>
    </source>
</evidence>
<dbReference type="PANTHER" id="PTHR43141">
    <property type="entry name" value="CYTOCHROME BD2 SUBUNIT II"/>
    <property type="match status" value="1"/>
</dbReference>
<evidence type="ECO:0000256" key="2">
    <source>
        <dbReference type="ARBA" id="ARBA00007543"/>
    </source>
</evidence>
<keyword evidence="6 12" id="KW-0812">Transmembrane</keyword>
<proteinExistence type="inferred from homology"/>
<feature type="transmembrane region" description="Helical" evidence="12">
    <location>
        <begin position="96"/>
        <end position="116"/>
    </location>
</feature>
<comment type="caution">
    <text evidence="13">The sequence shown here is derived from an EMBL/GenBank/DDBJ whole genome shotgun (WGS) entry which is preliminary data.</text>
</comment>
<accession>A0ABP8YUW3</accession>
<keyword evidence="9 12" id="KW-1133">Transmembrane helix</keyword>
<organism evidence="13 14">
    <name type="scientific">Gordonia alkaliphila</name>
    <dbReference type="NCBI Taxonomy" id="1053547"/>
    <lineage>
        <taxon>Bacteria</taxon>
        <taxon>Bacillati</taxon>
        <taxon>Actinomycetota</taxon>
        <taxon>Actinomycetes</taxon>
        <taxon>Mycobacteriales</taxon>
        <taxon>Gordoniaceae</taxon>
        <taxon>Gordonia</taxon>
    </lineage>
</organism>
<dbReference type="Proteomes" id="UP001500822">
    <property type="component" value="Unassembled WGS sequence"/>
</dbReference>
<evidence type="ECO:0000256" key="7">
    <source>
        <dbReference type="ARBA" id="ARBA00022723"/>
    </source>
</evidence>
<feature type="transmembrane region" description="Helical" evidence="12">
    <location>
        <begin position="310"/>
        <end position="332"/>
    </location>
</feature>
<keyword evidence="14" id="KW-1185">Reference proteome</keyword>
<name>A0ABP8YUW3_9ACTN</name>
<evidence type="ECO:0000256" key="8">
    <source>
        <dbReference type="ARBA" id="ARBA00022982"/>
    </source>
</evidence>
<evidence type="ECO:0000256" key="4">
    <source>
        <dbReference type="ARBA" id="ARBA00022475"/>
    </source>
</evidence>
<evidence type="ECO:0000256" key="6">
    <source>
        <dbReference type="ARBA" id="ARBA00022692"/>
    </source>
</evidence>
<keyword evidence="5" id="KW-0349">Heme</keyword>
<comment type="similarity">
    <text evidence="2">Belongs to the cytochrome ubiquinol oxidase subunit 2 family.</text>
</comment>
<dbReference type="RefSeq" id="WP_246993991.1">
    <property type="nucleotide sequence ID" value="NZ_BAABIE010000001.1"/>
</dbReference>
<evidence type="ECO:0000256" key="3">
    <source>
        <dbReference type="ARBA" id="ARBA00022448"/>
    </source>
</evidence>
<dbReference type="PANTHER" id="PTHR43141:SF5">
    <property type="entry name" value="CYTOCHROME BD-I UBIQUINOL OXIDASE SUBUNIT 2"/>
    <property type="match status" value="1"/>
</dbReference>
<feature type="transmembrane region" description="Helical" evidence="12">
    <location>
        <begin position="239"/>
        <end position="258"/>
    </location>
</feature>
<dbReference type="InterPro" id="IPR003317">
    <property type="entry name" value="Cyt-d_oxidase_su2"/>
</dbReference>
<gene>
    <name evidence="13" type="primary">cydB</name>
    <name evidence="13" type="ORF">GCM10023217_01980</name>
</gene>
<evidence type="ECO:0000313" key="14">
    <source>
        <dbReference type="Proteomes" id="UP001500822"/>
    </source>
</evidence>
<dbReference type="NCBIfam" id="TIGR00203">
    <property type="entry name" value="cydB"/>
    <property type="match status" value="1"/>
</dbReference>
<reference evidence="14" key="1">
    <citation type="journal article" date="2019" name="Int. J. Syst. Evol. Microbiol.">
        <title>The Global Catalogue of Microorganisms (GCM) 10K type strain sequencing project: providing services to taxonomists for standard genome sequencing and annotation.</title>
        <authorList>
            <consortium name="The Broad Institute Genomics Platform"/>
            <consortium name="The Broad Institute Genome Sequencing Center for Infectious Disease"/>
            <person name="Wu L."/>
            <person name="Ma J."/>
        </authorList>
    </citation>
    <scope>NUCLEOTIDE SEQUENCE [LARGE SCALE GENOMIC DNA]</scope>
    <source>
        <strain evidence="14">JCM 18077</strain>
    </source>
</reference>
<keyword evidence="8" id="KW-0249">Electron transport</keyword>
<keyword evidence="7" id="KW-0479">Metal-binding</keyword>
<evidence type="ECO:0000256" key="5">
    <source>
        <dbReference type="ARBA" id="ARBA00022617"/>
    </source>
</evidence>
<feature type="transmembrane region" description="Helical" evidence="12">
    <location>
        <begin position="177"/>
        <end position="199"/>
    </location>
</feature>
<sequence length="365" mass="40049">MSLEAFWFCVIAVLFVGYFVLEGFDFGVGMLMPFLGRHSTGDLTPEQARAEGDKRRRLIINTIGPVWDGNEVWLLTAGGALFAAFGGWYATMFSGFYIPLFLILLALIVRVCAIEWRPKINDVKWRRWCDVGIGIGSWVPALLWGVAFANLLRGVPVEFRDPNHVYTGGFWNLLNPYSLVGGLTTLSIFLTHGAIFIALKTKGQMREDATKMAAALAIATLVIGGTFLVWTQLSYGKDWTWALVVVAALGVLVAVIATQLRREGIAFLGTAIGIAGTVALLFSCLFPNVMISTLGGENTLTIYNTSSSHYTLVVMTWAAAFMTPVVIAYQAWSYWVFRKRMSIDDVPDKAAGLPLSTDVVAAEHK</sequence>
<evidence type="ECO:0000256" key="10">
    <source>
        <dbReference type="ARBA" id="ARBA00023004"/>
    </source>
</evidence>
<keyword evidence="10" id="KW-0408">Iron</keyword>
<keyword evidence="11 12" id="KW-0472">Membrane</keyword>
<evidence type="ECO:0000256" key="11">
    <source>
        <dbReference type="ARBA" id="ARBA00023136"/>
    </source>
</evidence>
<dbReference type="EMBL" id="BAABIE010000001">
    <property type="protein sequence ID" value="GAA4738216.1"/>
    <property type="molecule type" value="Genomic_DNA"/>
</dbReference>
<evidence type="ECO:0000256" key="1">
    <source>
        <dbReference type="ARBA" id="ARBA00004651"/>
    </source>
</evidence>